<keyword evidence="6 8" id="KW-0862">Zinc</keyword>
<evidence type="ECO:0000313" key="10">
    <source>
        <dbReference type="EMBL" id="RKD68065.1"/>
    </source>
</evidence>
<evidence type="ECO:0000256" key="8">
    <source>
        <dbReference type="HAMAP-Rule" id="MF_00972"/>
    </source>
</evidence>
<evidence type="ECO:0000256" key="2">
    <source>
        <dbReference type="ARBA" id="ARBA00011738"/>
    </source>
</evidence>
<dbReference type="PROSITE" id="PS51747">
    <property type="entry name" value="CYT_DCMP_DEAMINASES_2"/>
    <property type="match status" value="1"/>
</dbReference>
<dbReference type="Pfam" id="PF14437">
    <property type="entry name" value="MafB19-deam"/>
    <property type="match status" value="1"/>
</dbReference>
<dbReference type="GO" id="GO:0052717">
    <property type="term" value="F:tRNA-specific adenosine-34 deaminase activity"/>
    <property type="evidence" value="ECO:0007669"/>
    <property type="project" value="UniProtKB-UniRule"/>
</dbReference>
<keyword evidence="3 8" id="KW-0819">tRNA processing</keyword>
<dbReference type="PANTHER" id="PTHR11079:SF202">
    <property type="entry name" value="TRNA-SPECIFIC ADENOSINE DEAMINASE"/>
    <property type="match status" value="1"/>
</dbReference>
<protein>
    <recommendedName>
        <fullName evidence="8">tRNA-specific adenosine deaminase</fullName>
        <ecNumber evidence="8">3.5.4.33</ecNumber>
    </recommendedName>
</protein>
<dbReference type="NCBIfam" id="NF008113">
    <property type="entry name" value="PRK10860.1"/>
    <property type="match status" value="1"/>
</dbReference>
<dbReference type="PANTHER" id="PTHR11079">
    <property type="entry name" value="CYTOSINE DEAMINASE FAMILY MEMBER"/>
    <property type="match status" value="1"/>
</dbReference>
<comment type="catalytic activity">
    <reaction evidence="7 8">
        <text>adenosine(34) in tRNA + H2O + H(+) = inosine(34) in tRNA + NH4(+)</text>
        <dbReference type="Rhea" id="RHEA:43168"/>
        <dbReference type="Rhea" id="RHEA-COMP:10373"/>
        <dbReference type="Rhea" id="RHEA-COMP:10374"/>
        <dbReference type="ChEBI" id="CHEBI:15377"/>
        <dbReference type="ChEBI" id="CHEBI:15378"/>
        <dbReference type="ChEBI" id="CHEBI:28938"/>
        <dbReference type="ChEBI" id="CHEBI:74411"/>
        <dbReference type="ChEBI" id="CHEBI:82852"/>
        <dbReference type="EC" id="3.5.4.33"/>
    </reaction>
</comment>
<dbReference type="HAMAP" id="MF_00972">
    <property type="entry name" value="tRNA_aden_deaminase"/>
    <property type="match status" value="1"/>
</dbReference>
<feature type="active site" description="Proton donor" evidence="8">
    <location>
        <position position="56"/>
    </location>
</feature>
<organism evidence="10 11">
    <name type="scientific">Sinobaca qinghaiensis</name>
    <dbReference type="NCBI Taxonomy" id="342944"/>
    <lineage>
        <taxon>Bacteria</taxon>
        <taxon>Bacillati</taxon>
        <taxon>Bacillota</taxon>
        <taxon>Bacilli</taxon>
        <taxon>Bacillales</taxon>
        <taxon>Sporolactobacillaceae</taxon>
        <taxon>Sinobaca</taxon>
    </lineage>
</organism>
<evidence type="ECO:0000256" key="3">
    <source>
        <dbReference type="ARBA" id="ARBA00022694"/>
    </source>
</evidence>
<dbReference type="SUPFAM" id="SSF53927">
    <property type="entry name" value="Cytidine deaminase-like"/>
    <property type="match status" value="1"/>
</dbReference>
<feature type="binding site" evidence="8">
    <location>
        <position position="54"/>
    </location>
    <ligand>
        <name>Zn(2+)</name>
        <dbReference type="ChEBI" id="CHEBI:29105"/>
        <note>catalytic</note>
    </ligand>
</feature>
<evidence type="ECO:0000256" key="6">
    <source>
        <dbReference type="ARBA" id="ARBA00022833"/>
    </source>
</evidence>
<feature type="domain" description="CMP/dCMP-type deaminase" evidence="9">
    <location>
        <begin position="3"/>
        <end position="112"/>
    </location>
</feature>
<sequence>MAHTDAYWMKEALKLAEKARVMGEVPIGAVIVKEESIVGYGYNQRETKQQAGSHAEMTAIEQACRTLGNWRLENCTLYVTLEPCPMCAGAIVQSRIVRVVYGAADAKAGCAGTLMNLLDEPRFNHQAVVESGVMEKECGAALSSFFLELRQKKKAERLKRREQQKLDSTIHHDIVNEHDE</sequence>
<dbReference type="FunFam" id="3.40.140.10:FF:000005">
    <property type="entry name" value="tRNA-specific adenosine deaminase"/>
    <property type="match status" value="1"/>
</dbReference>
<comment type="caution">
    <text evidence="10">The sequence shown here is derived from an EMBL/GenBank/DDBJ whole genome shotgun (WGS) entry which is preliminary data.</text>
</comment>
<dbReference type="GO" id="GO:0008270">
    <property type="term" value="F:zinc ion binding"/>
    <property type="evidence" value="ECO:0007669"/>
    <property type="project" value="UniProtKB-UniRule"/>
</dbReference>
<dbReference type="InterPro" id="IPR002125">
    <property type="entry name" value="CMP_dCMP_dom"/>
</dbReference>
<dbReference type="InterPro" id="IPR058535">
    <property type="entry name" value="MafB19-deam"/>
</dbReference>
<comment type="subunit">
    <text evidence="2 8">Homodimer.</text>
</comment>
<dbReference type="InterPro" id="IPR016192">
    <property type="entry name" value="APOBEC/CMP_deaminase_Zn-bd"/>
</dbReference>
<dbReference type="InterPro" id="IPR028883">
    <property type="entry name" value="tRNA_aden_deaminase"/>
</dbReference>
<evidence type="ECO:0000256" key="4">
    <source>
        <dbReference type="ARBA" id="ARBA00022723"/>
    </source>
</evidence>
<evidence type="ECO:0000256" key="1">
    <source>
        <dbReference type="ARBA" id="ARBA00010669"/>
    </source>
</evidence>
<dbReference type="CDD" id="cd01285">
    <property type="entry name" value="nucleoside_deaminase"/>
    <property type="match status" value="1"/>
</dbReference>
<evidence type="ECO:0000313" key="11">
    <source>
        <dbReference type="Proteomes" id="UP000285120"/>
    </source>
</evidence>
<dbReference type="EMBL" id="RAPK01000013">
    <property type="protein sequence ID" value="RKD68065.1"/>
    <property type="molecule type" value="Genomic_DNA"/>
</dbReference>
<dbReference type="GO" id="GO:0002100">
    <property type="term" value="P:tRNA wobble adenosine to inosine editing"/>
    <property type="evidence" value="ECO:0007669"/>
    <property type="project" value="UniProtKB-UniRule"/>
</dbReference>
<dbReference type="Proteomes" id="UP000285120">
    <property type="component" value="Unassembled WGS sequence"/>
</dbReference>
<dbReference type="Gene3D" id="3.40.140.10">
    <property type="entry name" value="Cytidine Deaminase, domain 2"/>
    <property type="match status" value="1"/>
</dbReference>
<evidence type="ECO:0000259" key="9">
    <source>
        <dbReference type="PROSITE" id="PS51747"/>
    </source>
</evidence>
<comment type="cofactor">
    <cofactor evidence="8">
        <name>Zn(2+)</name>
        <dbReference type="ChEBI" id="CHEBI:29105"/>
    </cofactor>
    <text evidence="8">Binds 1 zinc ion per subunit.</text>
</comment>
<dbReference type="OrthoDB" id="9802676at2"/>
<dbReference type="AlphaFoldDB" id="A0A419UU01"/>
<keyword evidence="4 8" id="KW-0479">Metal-binding</keyword>
<keyword evidence="5 8" id="KW-0378">Hydrolase</keyword>
<dbReference type="EC" id="3.5.4.33" evidence="8"/>
<proteinExistence type="inferred from homology"/>
<name>A0A419UU01_9BACL</name>
<dbReference type="RefSeq" id="WP_120194468.1">
    <property type="nucleotide sequence ID" value="NZ_RAPK01000013.1"/>
</dbReference>
<accession>A0A419UU01</accession>
<dbReference type="InterPro" id="IPR016193">
    <property type="entry name" value="Cytidine_deaminase-like"/>
</dbReference>
<feature type="binding site" evidence="8">
    <location>
        <position position="84"/>
    </location>
    <ligand>
        <name>Zn(2+)</name>
        <dbReference type="ChEBI" id="CHEBI:29105"/>
        <note>catalytic</note>
    </ligand>
</feature>
<evidence type="ECO:0000256" key="7">
    <source>
        <dbReference type="ARBA" id="ARBA00048045"/>
    </source>
</evidence>
<dbReference type="PROSITE" id="PS00903">
    <property type="entry name" value="CYT_DCMP_DEAMINASES_1"/>
    <property type="match status" value="1"/>
</dbReference>
<reference evidence="10 11" key="1">
    <citation type="submission" date="2018-09" db="EMBL/GenBank/DDBJ databases">
        <title>Genomic Encyclopedia of Archaeal and Bacterial Type Strains, Phase II (KMG-II): from individual species to whole genera.</title>
        <authorList>
            <person name="Goeker M."/>
        </authorList>
    </citation>
    <scope>NUCLEOTIDE SEQUENCE [LARGE SCALE GENOMIC DNA]</scope>
    <source>
        <strain evidence="10 11">DSM 17008</strain>
    </source>
</reference>
<comment type="function">
    <text evidence="8">Catalyzes the deamination of adenosine to inosine at the wobble position 34 of tRNA(Arg2).</text>
</comment>
<feature type="binding site" evidence="8">
    <location>
        <position position="87"/>
    </location>
    <ligand>
        <name>Zn(2+)</name>
        <dbReference type="ChEBI" id="CHEBI:29105"/>
        <note>catalytic</note>
    </ligand>
</feature>
<evidence type="ECO:0000256" key="5">
    <source>
        <dbReference type="ARBA" id="ARBA00022801"/>
    </source>
</evidence>
<gene>
    <name evidence="8" type="primary">tadA</name>
    <name evidence="10" type="ORF">ATL39_3335</name>
</gene>
<comment type="similarity">
    <text evidence="1">Belongs to the cytidine and deoxycytidylate deaminase family. ADAT2 subfamily.</text>
</comment>
<keyword evidence="11" id="KW-1185">Reference proteome</keyword>